<dbReference type="AlphaFoldDB" id="T0K1L5"/>
<keyword evidence="6" id="KW-1185">Reference proteome</keyword>
<dbReference type="Proteomes" id="UP000015523">
    <property type="component" value="Unassembled WGS sequence"/>
</dbReference>
<evidence type="ECO:0000313" key="5">
    <source>
        <dbReference type="EMBL" id="EQB30449.1"/>
    </source>
</evidence>
<dbReference type="PANTHER" id="PTHR44688">
    <property type="entry name" value="DNA-BINDING TRANSCRIPTIONAL ACTIVATOR DEVR_DOSR"/>
    <property type="match status" value="1"/>
</dbReference>
<evidence type="ECO:0000259" key="4">
    <source>
        <dbReference type="PROSITE" id="PS50043"/>
    </source>
</evidence>
<dbReference type="Gene3D" id="1.10.10.10">
    <property type="entry name" value="Winged helix-like DNA-binding domain superfamily/Winged helix DNA-binding domain"/>
    <property type="match status" value="1"/>
</dbReference>
<dbReference type="PROSITE" id="PS50043">
    <property type="entry name" value="HTH_LUXR_2"/>
    <property type="match status" value="1"/>
</dbReference>
<dbReference type="GO" id="GO:0006355">
    <property type="term" value="P:regulation of DNA-templated transcription"/>
    <property type="evidence" value="ECO:0007669"/>
    <property type="project" value="InterPro"/>
</dbReference>
<dbReference type="SMART" id="SM00421">
    <property type="entry name" value="HTH_LUXR"/>
    <property type="match status" value="1"/>
</dbReference>
<sequence>MSPLAATPDVPAGEVVQALGDLVAAIGMPSFPHRLLDALRLLAGVDLCSAFLREGGDHIELIFACGDLPDVPGFTLRASHDYAQAYWRSDRQMALLAKVPAGAPVVVRRRAADIADPAYRAACYDRAKVIERVSILSPGRSSLMINGYRTAERAPFAAADVERLDVHARLLLAALRQHLCAATPLVDEAGLAGRLCALDCGLSAREAEVVAGMILGETQEGIARMKHISPATVVTYRRRAYGKLGVSNRRDLMALHRRLATGNGRVHIGGEGE</sequence>
<proteinExistence type="predicted"/>
<dbReference type="EMBL" id="AUWY01000120">
    <property type="protein sequence ID" value="EQB30449.1"/>
    <property type="molecule type" value="Genomic_DNA"/>
</dbReference>
<dbReference type="Pfam" id="PF00196">
    <property type="entry name" value="GerE"/>
    <property type="match status" value="1"/>
</dbReference>
<gene>
    <name evidence="5" type="ORF">M529_19035</name>
</gene>
<evidence type="ECO:0000313" key="6">
    <source>
        <dbReference type="Proteomes" id="UP000015523"/>
    </source>
</evidence>
<evidence type="ECO:0000256" key="2">
    <source>
        <dbReference type="ARBA" id="ARBA00023125"/>
    </source>
</evidence>
<dbReference type="RefSeq" id="WP_021319411.1">
    <property type="nucleotide sequence ID" value="NZ_AUWY01000120.1"/>
</dbReference>
<dbReference type="PATRIC" id="fig|1346791.3.peg.3675"/>
<dbReference type="GO" id="GO:0003677">
    <property type="term" value="F:DNA binding"/>
    <property type="evidence" value="ECO:0007669"/>
    <property type="project" value="UniProtKB-KW"/>
</dbReference>
<organism evidence="5 6">
    <name type="scientific">Sphingobium ummariense RL-3</name>
    <dbReference type="NCBI Taxonomy" id="1346791"/>
    <lineage>
        <taxon>Bacteria</taxon>
        <taxon>Pseudomonadati</taxon>
        <taxon>Pseudomonadota</taxon>
        <taxon>Alphaproteobacteria</taxon>
        <taxon>Sphingomonadales</taxon>
        <taxon>Sphingomonadaceae</taxon>
        <taxon>Sphingobium</taxon>
    </lineage>
</organism>
<protein>
    <recommendedName>
        <fullName evidence="4">HTH luxR-type domain-containing protein</fullName>
    </recommendedName>
</protein>
<dbReference type="SUPFAM" id="SSF46894">
    <property type="entry name" value="C-terminal effector domain of the bipartite response regulators"/>
    <property type="match status" value="1"/>
</dbReference>
<dbReference type="PANTHER" id="PTHR44688:SF16">
    <property type="entry name" value="DNA-BINDING TRANSCRIPTIONAL ACTIVATOR DEVR_DOSR"/>
    <property type="match status" value="1"/>
</dbReference>
<dbReference type="InterPro" id="IPR036388">
    <property type="entry name" value="WH-like_DNA-bd_sf"/>
</dbReference>
<keyword evidence="3" id="KW-0804">Transcription</keyword>
<dbReference type="eggNOG" id="COG2771">
    <property type="taxonomic scope" value="Bacteria"/>
</dbReference>
<dbReference type="CDD" id="cd06170">
    <property type="entry name" value="LuxR_C_like"/>
    <property type="match status" value="1"/>
</dbReference>
<dbReference type="InterPro" id="IPR000792">
    <property type="entry name" value="Tscrpt_reg_LuxR_C"/>
</dbReference>
<reference evidence="5 6" key="1">
    <citation type="journal article" date="2013" name="Genome Announc.">
        <title>Draft Genome Sequence of Sphingobium ummariense Strain RL-3, a Hexachlorocyclohexane-Degrading Bacterium.</title>
        <authorList>
            <person name="Kohli P."/>
            <person name="Dua A."/>
            <person name="Sangwan N."/>
            <person name="Oldach P."/>
            <person name="Khurana J.P."/>
            <person name="Lal R."/>
        </authorList>
    </citation>
    <scope>NUCLEOTIDE SEQUENCE [LARGE SCALE GENOMIC DNA]</scope>
    <source>
        <strain evidence="5 6">RL-3</strain>
    </source>
</reference>
<keyword evidence="2" id="KW-0238">DNA-binding</keyword>
<dbReference type="OrthoDB" id="343383at2"/>
<dbReference type="InterPro" id="IPR016032">
    <property type="entry name" value="Sig_transdc_resp-reg_C-effctor"/>
</dbReference>
<keyword evidence="1" id="KW-0805">Transcription regulation</keyword>
<accession>T0K1L5</accession>
<name>T0K1L5_9SPHN</name>
<evidence type="ECO:0000256" key="3">
    <source>
        <dbReference type="ARBA" id="ARBA00023163"/>
    </source>
</evidence>
<evidence type="ECO:0000256" key="1">
    <source>
        <dbReference type="ARBA" id="ARBA00023015"/>
    </source>
</evidence>
<comment type="caution">
    <text evidence="5">The sequence shown here is derived from an EMBL/GenBank/DDBJ whole genome shotgun (WGS) entry which is preliminary data.</text>
</comment>
<dbReference type="STRING" id="1346791.M529_19035"/>
<feature type="domain" description="HTH luxR-type" evidence="4">
    <location>
        <begin position="194"/>
        <end position="260"/>
    </location>
</feature>